<evidence type="ECO:0000256" key="3">
    <source>
        <dbReference type="PROSITE-ProRule" id="PRU00169"/>
    </source>
</evidence>
<dbReference type="AlphaFoldDB" id="A0A7X6DLG0"/>
<dbReference type="InterPro" id="IPR011006">
    <property type="entry name" value="CheY-like_superfamily"/>
</dbReference>
<dbReference type="PRINTS" id="PR00038">
    <property type="entry name" value="HTHLUXR"/>
</dbReference>
<gene>
    <name evidence="6" type="ORF">MNODULE_01145</name>
</gene>
<proteinExistence type="predicted"/>
<feature type="domain" description="Response regulatory" evidence="5">
    <location>
        <begin position="23"/>
        <end position="139"/>
    </location>
</feature>
<dbReference type="InterPro" id="IPR000792">
    <property type="entry name" value="Tscrpt_reg_LuxR_C"/>
</dbReference>
<dbReference type="EMBL" id="VTOW01000001">
    <property type="protein sequence ID" value="NKE69359.1"/>
    <property type="molecule type" value="Genomic_DNA"/>
</dbReference>
<dbReference type="GO" id="GO:0006355">
    <property type="term" value="P:regulation of DNA-templated transcription"/>
    <property type="evidence" value="ECO:0007669"/>
    <property type="project" value="InterPro"/>
</dbReference>
<accession>A0A7X6DLG0</accession>
<dbReference type="GO" id="GO:0000160">
    <property type="term" value="P:phosphorelay signal transduction system"/>
    <property type="evidence" value="ECO:0007669"/>
    <property type="project" value="InterPro"/>
</dbReference>
<dbReference type="PROSITE" id="PS50110">
    <property type="entry name" value="RESPONSE_REGULATORY"/>
    <property type="match status" value="1"/>
</dbReference>
<dbReference type="SUPFAM" id="SSF52172">
    <property type="entry name" value="CheY-like"/>
    <property type="match status" value="1"/>
</dbReference>
<comment type="caution">
    <text evidence="6">The sequence shown here is derived from an EMBL/GenBank/DDBJ whole genome shotgun (WGS) entry which is preliminary data.</text>
</comment>
<dbReference type="SMART" id="SM00421">
    <property type="entry name" value="HTH_LUXR"/>
    <property type="match status" value="1"/>
</dbReference>
<reference evidence="6 7" key="1">
    <citation type="journal article" date="2020" name="Nature">
        <title>Bacterial chemolithoautotrophy via manganese oxidation.</title>
        <authorList>
            <person name="Yu H."/>
            <person name="Leadbetter J.R."/>
        </authorList>
    </citation>
    <scope>NUCLEOTIDE SEQUENCE [LARGE SCALE GENOMIC DNA]</scope>
    <source>
        <strain evidence="6 7">Mn-1</strain>
    </source>
</reference>
<dbReference type="PROSITE" id="PS00622">
    <property type="entry name" value="HTH_LUXR_1"/>
    <property type="match status" value="1"/>
</dbReference>
<evidence type="ECO:0000256" key="1">
    <source>
        <dbReference type="ARBA" id="ARBA00022553"/>
    </source>
</evidence>
<evidence type="ECO:0000313" key="7">
    <source>
        <dbReference type="Proteomes" id="UP000534783"/>
    </source>
</evidence>
<dbReference type="InterPro" id="IPR039420">
    <property type="entry name" value="WalR-like"/>
</dbReference>
<feature type="domain" description="HTH luxR-type" evidence="4">
    <location>
        <begin position="164"/>
        <end position="229"/>
    </location>
</feature>
<dbReference type="InterPro" id="IPR001789">
    <property type="entry name" value="Sig_transdc_resp-reg_receiver"/>
</dbReference>
<dbReference type="SUPFAM" id="SSF46894">
    <property type="entry name" value="C-terminal effector domain of the bipartite response regulators"/>
    <property type="match status" value="1"/>
</dbReference>
<protein>
    <submittedName>
        <fullName evidence="6">Response regulator transcription factor</fullName>
    </submittedName>
</protein>
<keyword evidence="7" id="KW-1185">Reference proteome</keyword>
<feature type="modified residue" description="4-aspartylphosphate" evidence="3">
    <location>
        <position position="74"/>
    </location>
</feature>
<organism evidence="6 7">
    <name type="scientific">Candidatus Manganitrophus noduliformans</name>
    <dbReference type="NCBI Taxonomy" id="2606439"/>
    <lineage>
        <taxon>Bacteria</taxon>
        <taxon>Pseudomonadati</taxon>
        <taxon>Nitrospirota</taxon>
        <taxon>Nitrospiria</taxon>
        <taxon>Candidatus Troglogloeales</taxon>
        <taxon>Candidatus Manganitrophaceae</taxon>
        <taxon>Candidatus Manganitrophus</taxon>
    </lineage>
</organism>
<dbReference type="InterPro" id="IPR016032">
    <property type="entry name" value="Sig_transdc_resp-reg_C-effctor"/>
</dbReference>
<dbReference type="Pfam" id="PF00072">
    <property type="entry name" value="Response_reg"/>
    <property type="match status" value="1"/>
</dbReference>
<dbReference type="PANTHER" id="PTHR43214">
    <property type="entry name" value="TWO-COMPONENT RESPONSE REGULATOR"/>
    <property type="match status" value="1"/>
</dbReference>
<evidence type="ECO:0000256" key="2">
    <source>
        <dbReference type="ARBA" id="ARBA00023125"/>
    </source>
</evidence>
<evidence type="ECO:0000313" key="6">
    <source>
        <dbReference type="EMBL" id="NKE69359.1"/>
    </source>
</evidence>
<evidence type="ECO:0000259" key="5">
    <source>
        <dbReference type="PROSITE" id="PS50110"/>
    </source>
</evidence>
<dbReference type="CDD" id="cd17535">
    <property type="entry name" value="REC_NarL-like"/>
    <property type="match status" value="1"/>
</dbReference>
<evidence type="ECO:0000259" key="4">
    <source>
        <dbReference type="PROSITE" id="PS50043"/>
    </source>
</evidence>
<keyword evidence="2" id="KW-0238">DNA-binding</keyword>
<dbReference type="CDD" id="cd06170">
    <property type="entry name" value="LuxR_C_like"/>
    <property type="match status" value="1"/>
</dbReference>
<dbReference type="RefSeq" id="WP_168057665.1">
    <property type="nucleotide sequence ID" value="NZ_VTOW01000001.1"/>
</dbReference>
<dbReference type="Gene3D" id="3.40.50.2300">
    <property type="match status" value="1"/>
</dbReference>
<dbReference type="SMART" id="SM00448">
    <property type="entry name" value="REC"/>
    <property type="match status" value="1"/>
</dbReference>
<keyword evidence="1 3" id="KW-0597">Phosphoprotein</keyword>
<name>A0A7X6DLG0_9BACT</name>
<dbReference type="GO" id="GO:0003677">
    <property type="term" value="F:DNA binding"/>
    <property type="evidence" value="ECO:0007669"/>
    <property type="project" value="UniProtKB-KW"/>
</dbReference>
<dbReference type="Proteomes" id="UP000534783">
    <property type="component" value="Unassembled WGS sequence"/>
</dbReference>
<dbReference type="PROSITE" id="PS50043">
    <property type="entry name" value="HTH_LUXR_2"/>
    <property type="match status" value="1"/>
</dbReference>
<dbReference type="Pfam" id="PF00196">
    <property type="entry name" value="GerE"/>
    <property type="match status" value="1"/>
</dbReference>
<dbReference type="InterPro" id="IPR058245">
    <property type="entry name" value="NreC/VraR/RcsB-like_REC"/>
</dbReference>
<sequence>MSDKMRESAIKKSHLALIRSEIRLLIVDDEALTRKGLISLFHLQKGMKVVGEAQHGIEAAERAKELKPDVVLMDSQMPVCDGLKGIGLIREAHPAANIIILALSDEESNIFAAMRAGAKGFIYKNIDPEKLYKCVSLVHRGELVLPRQMASKLFTSPYITSSAPSTNHGPLTPREREILSCLGEGASNKEIGATLGISEHTVKIHLRHILKKLHLNNRVQAAIFALKERTLPPEAPAQAESKREGTSPTV</sequence>